<name>A0A1S3LIY5_SALSA</name>
<keyword evidence="5" id="KW-0496">Mitochondrion</keyword>
<dbReference type="OrthoDB" id="70030at2759"/>
<evidence type="ECO:0000256" key="5">
    <source>
        <dbReference type="ARBA" id="ARBA00023128"/>
    </source>
</evidence>
<evidence type="ECO:0000256" key="6">
    <source>
        <dbReference type="ARBA" id="ARBA00023136"/>
    </source>
</evidence>
<dbReference type="PROSITE" id="PS51808">
    <property type="entry name" value="CHCH"/>
    <property type="match status" value="1"/>
</dbReference>
<dbReference type="PANTHER" id="PTHR47609">
    <property type="entry name" value="MICOS COMPLEX SUBUNIT MIC25"/>
    <property type="match status" value="1"/>
</dbReference>
<gene>
    <name evidence="12" type="primary">LOC106566891</name>
</gene>
<comment type="function">
    <text evidence="1">Component of the MICOS complex, a large protein complex of the mitochondrial inner membrane that plays crucial roles in the maintenance of crista junctions, inner membrane architecture, and formation of contact sites to the outer membrane.</text>
</comment>
<evidence type="ECO:0000256" key="1">
    <source>
        <dbReference type="ARBA" id="ARBA00002689"/>
    </source>
</evidence>
<evidence type="ECO:0000256" key="8">
    <source>
        <dbReference type="ARBA" id="ARBA00023288"/>
    </source>
</evidence>
<sequence length="138" mass="16192">MDEDEEYSSMHAKQLEKKEAEMIALDTFFKEQLIHLEQRVSPHLSNYSQPDRLWMVVERIGQNLDRYKKTKKQFYDQATKSEALVKARNTESVCINLQSQILNCYKENREQTLQCSDLAKTYMQCIDAATKNLLVNHG</sequence>
<evidence type="ECO:0000256" key="7">
    <source>
        <dbReference type="ARBA" id="ARBA00023157"/>
    </source>
</evidence>
<proteinExistence type="inferred from homology"/>
<reference evidence="12" key="1">
    <citation type="submission" date="2025-08" db="UniProtKB">
        <authorList>
            <consortium name="RefSeq"/>
        </authorList>
    </citation>
    <scope>IDENTIFICATION</scope>
</reference>
<dbReference type="InterPro" id="IPR042860">
    <property type="entry name" value="MIC25"/>
</dbReference>
<keyword evidence="3" id="KW-0999">Mitochondrion inner membrane</keyword>
<evidence type="ECO:0000256" key="10">
    <source>
        <dbReference type="ARBA" id="ARBA00034480"/>
    </source>
</evidence>
<dbReference type="PANTHER" id="PTHR47609:SF1">
    <property type="entry name" value="MICOS COMPLEX SUBUNIT MIC25"/>
    <property type="match status" value="1"/>
</dbReference>
<dbReference type="GO" id="GO:0061617">
    <property type="term" value="C:MICOS complex"/>
    <property type="evidence" value="ECO:0007669"/>
    <property type="project" value="InterPro"/>
</dbReference>
<evidence type="ECO:0000256" key="3">
    <source>
        <dbReference type="ARBA" id="ARBA00022792"/>
    </source>
</evidence>
<keyword evidence="4" id="KW-0175">Coiled coil</keyword>
<evidence type="ECO:0000313" key="12">
    <source>
        <dbReference type="RefSeq" id="XP_013990922.1"/>
    </source>
</evidence>
<keyword evidence="7" id="KW-1015">Disulfide bond</keyword>
<comment type="similarity">
    <text evidence="10">Belongs to the MICOS complex subunit Mic19 family. Metazoan Mic25 subfamily.</text>
</comment>
<evidence type="ECO:0000313" key="11">
    <source>
        <dbReference type="Proteomes" id="UP001652741"/>
    </source>
</evidence>
<dbReference type="GeneID" id="106566891"/>
<evidence type="ECO:0000256" key="4">
    <source>
        <dbReference type="ARBA" id="ARBA00023054"/>
    </source>
</evidence>
<dbReference type="Proteomes" id="UP001652741">
    <property type="component" value="Chromosome ssa13"/>
</dbReference>
<keyword evidence="6" id="KW-0472">Membrane</keyword>
<accession>A0A1S3LIY5</accession>
<dbReference type="AlphaFoldDB" id="A0A1S3LIY5"/>
<keyword evidence="8" id="KW-0449">Lipoprotein</keyword>
<dbReference type="InterPro" id="IPR007964">
    <property type="entry name" value="MIC19/MIC25"/>
</dbReference>
<evidence type="ECO:0000256" key="2">
    <source>
        <dbReference type="ARBA" id="ARBA00022707"/>
    </source>
</evidence>
<organism evidence="11 12">
    <name type="scientific">Salmo salar</name>
    <name type="common">Atlantic salmon</name>
    <dbReference type="NCBI Taxonomy" id="8030"/>
    <lineage>
        <taxon>Eukaryota</taxon>
        <taxon>Metazoa</taxon>
        <taxon>Chordata</taxon>
        <taxon>Craniata</taxon>
        <taxon>Vertebrata</taxon>
        <taxon>Euteleostomi</taxon>
        <taxon>Actinopterygii</taxon>
        <taxon>Neopterygii</taxon>
        <taxon>Teleostei</taxon>
        <taxon>Protacanthopterygii</taxon>
        <taxon>Salmoniformes</taxon>
        <taxon>Salmonidae</taxon>
        <taxon>Salmoninae</taxon>
        <taxon>Salmo</taxon>
    </lineage>
</organism>
<dbReference type="RefSeq" id="XP_013990922.1">
    <property type="nucleotide sequence ID" value="XM_014135447.2"/>
</dbReference>
<evidence type="ECO:0000256" key="9">
    <source>
        <dbReference type="ARBA" id="ARBA00034476"/>
    </source>
</evidence>
<keyword evidence="2" id="KW-0519">Myristate</keyword>
<protein>
    <submittedName>
        <fullName evidence="12">MICOS complex subunit mic25a-like isoform X1</fullName>
    </submittedName>
</protein>
<dbReference type="Pfam" id="PF05300">
    <property type="entry name" value="MIC19_MIC25"/>
    <property type="match status" value="1"/>
</dbReference>
<comment type="subcellular location">
    <subcellularLocation>
        <location evidence="9">Mitochondrion inner membrane</location>
        <topology evidence="9">Lipid-anchor</topology>
    </subcellularLocation>
</comment>
<keyword evidence="11" id="KW-1185">Reference proteome</keyword>